<dbReference type="HOGENOM" id="CLU_2590142_0_0_1"/>
<evidence type="ECO:0000313" key="1">
    <source>
        <dbReference type="EMBL" id="KIK02996.1"/>
    </source>
</evidence>
<dbReference type="Proteomes" id="UP000054477">
    <property type="component" value="Unassembled WGS sequence"/>
</dbReference>
<evidence type="ECO:0000313" key="2">
    <source>
        <dbReference type="Proteomes" id="UP000054477"/>
    </source>
</evidence>
<proteinExistence type="predicted"/>
<dbReference type="AlphaFoldDB" id="A0A0C9XDU3"/>
<dbReference type="EMBL" id="KN838585">
    <property type="protein sequence ID" value="KIK02996.1"/>
    <property type="molecule type" value="Genomic_DNA"/>
</dbReference>
<reference evidence="2" key="2">
    <citation type="submission" date="2015-01" db="EMBL/GenBank/DDBJ databases">
        <title>Evolutionary Origins and Diversification of the Mycorrhizal Mutualists.</title>
        <authorList>
            <consortium name="DOE Joint Genome Institute"/>
            <consortium name="Mycorrhizal Genomics Consortium"/>
            <person name="Kohler A."/>
            <person name="Kuo A."/>
            <person name="Nagy L.G."/>
            <person name="Floudas D."/>
            <person name="Copeland A."/>
            <person name="Barry K.W."/>
            <person name="Cichocki N."/>
            <person name="Veneault-Fourrey C."/>
            <person name="LaButti K."/>
            <person name="Lindquist E.A."/>
            <person name="Lipzen A."/>
            <person name="Lundell T."/>
            <person name="Morin E."/>
            <person name="Murat C."/>
            <person name="Riley R."/>
            <person name="Ohm R."/>
            <person name="Sun H."/>
            <person name="Tunlid A."/>
            <person name="Henrissat B."/>
            <person name="Grigoriev I.V."/>
            <person name="Hibbett D.S."/>
            <person name="Martin F."/>
        </authorList>
    </citation>
    <scope>NUCLEOTIDE SEQUENCE [LARGE SCALE GENOMIC DNA]</scope>
    <source>
        <strain evidence="2">LaAM-08-1</strain>
    </source>
</reference>
<gene>
    <name evidence="1" type="ORF">K443DRAFT_503260</name>
</gene>
<keyword evidence="2" id="KW-1185">Reference proteome</keyword>
<organism evidence="1 2">
    <name type="scientific">Laccaria amethystina LaAM-08-1</name>
    <dbReference type="NCBI Taxonomy" id="1095629"/>
    <lineage>
        <taxon>Eukaryota</taxon>
        <taxon>Fungi</taxon>
        <taxon>Dikarya</taxon>
        <taxon>Basidiomycota</taxon>
        <taxon>Agaricomycotina</taxon>
        <taxon>Agaricomycetes</taxon>
        <taxon>Agaricomycetidae</taxon>
        <taxon>Agaricales</taxon>
        <taxon>Agaricineae</taxon>
        <taxon>Hydnangiaceae</taxon>
        <taxon>Laccaria</taxon>
    </lineage>
</organism>
<protein>
    <submittedName>
        <fullName evidence="1">Uncharacterized protein</fullName>
    </submittedName>
</protein>
<name>A0A0C9XDU3_9AGAR</name>
<sequence length="80" mass="9246">MYINNPPRKPIDLGRLLDQALHAKNLPFRPHVHINVQVCKSSMTHKSFKRIGSTVNGRFNTLETTFWYTYGTTRNPFSLA</sequence>
<accession>A0A0C9XDU3</accession>
<reference evidence="1 2" key="1">
    <citation type="submission" date="2014-04" db="EMBL/GenBank/DDBJ databases">
        <authorList>
            <consortium name="DOE Joint Genome Institute"/>
            <person name="Kuo A."/>
            <person name="Kohler A."/>
            <person name="Nagy L.G."/>
            <person name="Floudas D."/>
            <person name="Copeland A."/>
            <person name="Barry K.W."/>
            <person name="Cichocki N."/>
            <person name="Veneault-Fourrey C."/>
            <person name="LaButti K."/>
            <person name="Lindquist E.A."/>
            <person name="Lipzen A."/>
            <person name="Lundell T."/>
            <person name="Morin E."/>
            <person name="Murat C."/>
            <person name="Sun H."/>
            <person name="Tunlid A."/>
            <person name="Henrissat B."/>
            <person name="Grigoriev I.V."/>
            <person name="Hibbett D.S."/>
            <person name="Martin F."/>
            <person name="Nordberg H.P."/>
            <person name="Cantor M.N."/>
            <person name="Hua S.X."/>
        </authorList>
    </citation>
    <scope>NUCLEOTIDE SEQUENCE [LARGE SCALE GENOMIC DNA]</scope>
    <source>
        <strain evidence="1 2">LaAM-08-1</strain>
    </source>
</reference>